<keyword evidence="3 5" id="KW-0040">ANK repeat</keyword>
<accession>A0A4U5VBB4</accession>
<dbReference type="Pfam" id="PF12796">
    <property type="entry name" value="Ank_2"/>
    <property type="match status" value="2"/>
</dbReference>
<feature type="region of interest" description="Disordered" evidence="7">
    <location>
        <begin position="842"/>
        <end position="910"/>
    </location>
</feature>
<feature type="compositionally biased region" description="Polar residues" evidence="7">
    <location>
        <begin position="800"/>
        <end position="810"/>
    </location>
</feature>
<dbReference type="SUPFAM" id="SSF48403">
    <property type="entry name" value="Ankyrin repeat"/>
    <property type="match status" value="1"/>
</dbReference>
<feature type="compositionally biased region" description="Polar residues" evidence="7">
    <location>
        <begin position="492"/>
        <end position="513"/>
    </location>
</feature>
<dbReference type="GO" id="GO:0005737">
    <property type="term" value="C:cytoplasm"/>
    <property type="evidence" value="ECO:0007669"/>
    <property type="project" value="TreeGrafter"/>
</dbReference>
<evidence type="ECO:0000313" key="8">
    <source>
        <dbReference type="EMBL" id="TKS84830.1"/>
    </source>
</evidence>
<gene>
    <name evidence="8" type="ORF">D9C73_018402</name>
</gene>
<evidence type="ECO:0000256" key="1">
    <source>
        <dbReference type="ARBA" id="ARBA00022553"/>
    </source>
</evidence>
<keyword evidence="1" id="KW-0597">Phosphoprotein</keyword>
<feature type="region of interest" description="Disordered" evidence="7">
    <location>
        <begin position="179"/>
        <end position="270"/>
    </location>
</feature>
<dbReference type="FunFam" id="1.25.40.20:FF:000017">
    <property type="entry name" value="KN motif and ankyrin repeat domain-containing protein 1"/>
    <property type="match status" value="1"/>
</dbReference>
<keyword evidence="4 6" id="KW-0175">Coiled coil</keyword>
<evidence type="ECO:0000256" key="6">
    <source>
        <dbReference type="SAM" id="Coils"/>
    </source>
</evidence>
<sequence length="1329" mass="144641">MRIPGKGRLSDFFDYLGDDRTNLAVECLDVDRTEKGQSTEECGPNFPGINYNYQSDLDYLKCVDSFQHGTTIKRLSLKRRPRVAVNNVEKTQSGISSGQWHSAESLSSSSSDDTRLLGMSSATRGRPPLPPPHGGSSSVENKPFRNEGTAMSLMLNESKPQPAARTLALQRQSPVLEKTMETRKHSDQGVTNQLPPQPHPRRRLASFGGVSSPGSLSPFTGLGAYNHNNNGNKPAGAGSDMHVHLSSSLGSRGSTGCLRLSPQSSGRTTPVSGLGPMHLQHVRDQMVVALQRLKELEEQVKIIPILQVKISVLQEEKRQLVSQLKNQNEDINDVIWKREYSLERSDIGFRENSDEALEDMRSDYEEFRQLTEEVKALERTIKGHRPLQDRTSRSVAVETDKNIARKENKYAYTDHVEMRSIATEVSEVNLGIYSEREAELDAQQVLIGALKERICHLEAELKESALQTEMSRLKLELQAAGARNRADKASSARPSTVSTGTEARPHTASQGVGNHTEVRDASTGEVIQVKTVGVSCCRPELKDVCTGPDVPMSYWEVRKRVETVEKGVGIHVFTNTQGVGMEIKLCDAETNTEVPVESLRSKKGKIKYKSVACGDCSVNVIICEAKEVVSQGIATDHIRGVDLGIMASPQTASQRTNTVSSSVSRFTNTSHAFNSDSSTNTVLNTKDKHTNTTQVVTRTVSVGNGVKDLKRSPETCTIGVGTANMNFASALKQTPATVTKVTRDTGVGFTNINDNFLIGLKTRNMASGPSHLPDPVKTRSVGVGEGRIRDLSVSPGKPEQTLQQSSQSQWDPELNHYIEKMHRLLREHGDLLTEDCTHRREGFVQQQSSRGSASSKPSCNNKAPAQGGTKDRPLDSQPPVSREFQSTSQLSVDSSKCDRANPGICQQGGTDSEVKRMIQMLEQQASSALQGRSTNPGVLRSVMKKQNGDQGCSSTRKSMKFMRATTGLDPMASLVLPAGENSEEAERKGNKKSREPSQDGTQAKKGKGGSNKGSKGSAKSHAHQRCKLNDKIFSACQTLKMHLSDDTALSSKDVVRCFDCIQFESRVCVRVIMACHGPGVERRRGQVLQHVANMADGNGNTALHYSVSHSNFGIVKKLLDAEVCNVNHQNKAGYTPIMLAALAAVESPDDMRVVEQLFTKGDVNARASQAGQTALMLAVSHGRMDMVRALLAQGAEVNLQDDEGSTALMCASEHGRADIVKLLLAQPDCDAALTDSDESTALSIALEAGHNDIAVLLYAHANFSKGQTGLVTHGKLVRVRLRERESTLSHFPATAIKYNDIQGPPLQFAVAMVTAGGFEQVVLGNIMLE</sequence>
<dbReference type="EMBL" id="CM014093">
    <property type="protein sequence ID" value="TKS84830.1"/>
    <property type="molecule type" value="Genomic_DNA"/>
</dbReference>
<feature type="compositionally biased region" description="Low complexity" evidence="7">
    <location>
        <begin position="245"/>
        <end position="261"/>
    </location>
</feature>
<feature type="coiled-coil region" evidence="6">
    <location>
        <begin position="279"/>
        <end position="380"/>
    </location>
</feature>
<feature type="compositionally biased region" description="Low complexity" evidence="7">
    <location>
        <begin position="102"/>
        <end position="111"/>
    </location>
</feature>
<dbReference type="InterPro" id="IPR047184">
    <property type="entry name" value="KANK1-4"/>
</dbReference>
<evidence type="ECO:0000256" key="3">
    <source>
        <dbReference type="ARBA" id="ARBA00023043"/>
    </source>
</evidence>
<feature type="region of interest" description="Disordered" evidence="7">
    <location>
        <begin position="88"/>
        <end position="144"/>
    </location>
</feature>
<dbReference type="InterPro" id="IPR036770">
    <property type="entry name" value="Ankyrin_rpt-contain_sf"/>
</dbReference>
<dbReference type="GO" id="GO:0030837">
    <property type="term" value="P:negative regulation of actin filament polymerization"/>
    <property type="evidence" value="ECO:0007669"/>
    <property type="project" value="InterPro"/>
</dbReference>
<dbReference type="Proteomes" id="UP000298787">
    <property type="component" value="Chromosome 16"/>
</dbReference>
<evidence type="ECO:0000256" key="4">
    <source>
        <dbReference type="ARBA" id="ARBA00023054"/>
    </source>
</evidence>
<feature type="repeat" description="ANK" evidence="5">
    <location>
        <begin position="1170"/>
        <end position="1202"/>
    </location>
</feature>
<dbReference type="STRING" id="240159.A0A4U5VBB4"/>
<protein>
    <submittedName>
        <fullName evidence="8">KN motif and ankyrin repeat domain-containing protein 1</fullName>
    </submittedName>
</protein>
<dbReference type="PROSITE" id="PS50297">
    <property type="entry name" value="ANK_REP_REGION"/>
    <property type="match status" value="2"/>
</dbReference>
<feature type="compositionally biased region" description="Polar residues" evidence="7">
    <location>
        <begin position="844"/>
        <end position="863"/>
    </location>
</feature>
<evidence type="ECO:0000256" key="5">
    <source>
        <dbReference type="PROSITE-ProRule" id="PRU00023"/>
    </source>
</evidence>
<dbReference type="PANTHER" id="PTHR24168">
    <property type="entry name" value="KN MOTIF AND ANKYRIN REPEAT DOMAIN-CONTAINING"/>
    <property type="match status" value="1"/>
</dbReference>
<dbReference type="PROSITE" id="PS50088">
    <property type="entry name" value="ANK_REPEAT"/>
    <property type="match status" value="2"/>
</dbReference>
<dbReference type="GO" id="GO:0005856">
    <property type="term" value="C:cytoskeleton"/>
    <property type="evidence" value="ECO:0007669"/>
    <property type="project" value="TreeGrafter"/>
</dbReference>
<reference evidence="8 9" key="1">
    <citation type="submission" date="2019-01" db="EMBL/GenBank/DDBJ databases">
        <title>Genome Assembly of Collichthys lucidus.</title>
        <authorList>
            <person name="Cai M."/>
            <person name="Xiao S."/>
        </authorList>
    </citation>
    <scope>NUCLEOTIDE SEQUENCE [LARGE SCALE GENOMIC DNA]</scope>
    <source>
        <strain evidence="8">JT15FE1705JMU</strain>
        <tissue evidence="8">Muscle</tissue>
    </source>
</reference>
<feature type="compositionally biased region" description="Polar residues" evidence="7">
    <location>
        <begin position="88"/>
        <end position="100"/>
    </location>
</feature>
<name>A0A4U5VBB4_COLLU</name>
<feature type="region of interest" description="Disordered" evidence="7">
    <location>
        <begin position="788"/>
        <end position="811"/>
    </location>
</feature>
<evidence type="ECO:0000256" key="2">
    <source>
        <dbReference type="ARBA" id="ARBA00022737"/>
    </source>
</evidence>
<dbReference type="Gene3D" id="1.25.40.20">
    <property type="entry name" value="Ankyrin repeat-containing domain"/>
    <property type="match status" value="1"/>
</dbReference>
<keyword evidence="9" id="KW-1185">Reference proteome</keyword>
<keyword evidence="2" id="KW-0677">Repeat</keyword>
<dbReference type="InterPro" id="IPR002110">
    <property type="entry name" value="Ankyrin_rpt"/>
</dbReference>
<evidence type="ECO:0000256" key="7">
    <source>
        <dbReference type="SAM" id="MobiDB-lite"/>
    </source>
</evidence>
<feature type="region of interest" description="Disordered" evidence="7">
    <location>
        <begin position="968"/>
        <end position="1023"/>
    </location>
</feature>
<proteinExistence type="predicted"/>
<feature type="repeat" description="ANK" evidence="5">
    <location>
        <begin position="1098"/>
        <end position="1120"/>
    </location>
</feature>
<feature type="region of interest" description="Disordered" evidence="7">
    <location>
        <begin position="481"/>
        <end position="519"/>
    </location>
</feature>
<organism evidence="8 9">
    <name type="scientific">Collichthys lucidus</name>
    <name type="common">Big head croaker</name>
    <name type="synonym">Sciaena lucida</name>
    <dbReference type="NCBI Taxonomy" id="240159"/>
    <lineage>
        <taxon>Eukaryota</taxon>
        <taxon>Metazoa</taxon>
        <taxon>Chordata</taxon>
        <taxon>Craniata</taxon>
        <taxon>Vertebrata</taxon>
        <taxon>Euteleostomi</taxon>
        <taxon>Actinopterygii</taxon>
        <taxon>Neopterygii</taxon>
        <taxon>Teleostei</taxon>
        <taxon>Neoteleostei</taxon>
        <taxon>Acanthomorphata</taxon>
        <taxon>Eupercaria</taxon>
        <taxon>Sciaenidae</taxon>
        <taxon>Collichthys</taxon>
    </lineage>
</organism>
<feature type="compositionally biased region" description="Polar residues" evidence="7">
    <location>
        <begin position="883"/>
        <end position="894"/>
    </location>
</feature>
<dbReference type="SMART" id="SM00248">
    <property type="entry name" value="ANK"/>
    <property type="match status" value="5"/>
</dbReference>
<feature type="compositionally biased region" description="Basic and acidic residues" evidence="7">
    <location>
        <begin position="984"/>
        <end position="997"/>
    </location>
</feature>
<dbReference type="PANTHER" id="PTHR24168:SF19">
    <property type="entry name" value="KN MOTIF AND ANKYRIN REPEAT DOMAIN-CONTAINING PROTEIN 1"/>
    <property type="match status" value="1"/>
</dbReference>
<evidence type="ECO:0000313" key="9">
    <source>
        <dbReference type="Proteomes" id="UP000298787"/>
    </source>
</evidence>